<dbReference type="AlphaFoldDB" id="A0A6A5TVZ0"/>
<dbReference type="Proteomes" id="UP000800035">
    <property type="component" value="Unassembled WGS sequence"/>
</dbReference>
<evidence type="ECO:0000313" key="3">
    <source>
        <dbReference type="Proteomes" id="UP000800035"/>
    </source>
</evidence>
<evidence type="ECO:0008006" key="4">
    <source>
        <dbReference type="Google" id="ProtNLM"/>
    </source>
</evidence>
<sequence length="521" mass="58239">MHPRWHQGAGPHARGKRRNAGIGDIDEHVFARSVTLTLALLFIIGIPLGAILPQKYVKQLPINVLVPLYIDPTSGGWERLFNAVIKHSETNFTVIVNPSHGPGTAAWPSGIYVEALERLNKFSNVQTVGYIDTERGARSNVTVFKEVETYAGWNQSKIAVSGIFFDRTPFEEWEREGNNTSDEGTAKEYLRNITEAVRHAEGFLRRKVVIHSPGSVPNVNLTSAHADVTVVFEGAYAEIPARGWMREKLVSLGKRREEFAYLVHDVPKGIKRGGVRRIIDGSRRNIEWLFVTNQGGDDRIEAHPTLNFLVIINPNSGPGSEPWWPNVDYVRDISKLNAYTNVQTLGYVATTYCKRPVKEVFADIAKYAVWSEDERCPGLGVNGIFFDETPNLYSEDVKMYLDAISASVKSSEGISGDRMVIHNPGTAVEEGLAHLGPDITTVAEVAHRDFDSGEFQLWLNRSPCSREKSSYMIHSTPEDKVEELVLTARERAAYIFVTDLDVDYYHSFGGGWERFVAAMAE</sequence>
<dbReference type="PANTHER" id="PTHR35040">
    <property type="match status" value="1"/>
</dbReference>
<keyword evidence="3" id="KW-1185">Reference proteome</keyword>
<organism evidence="2 3">
    <name type="scientific">Byssothecium circinans</name>
    <dbReference type="NCBI Taxonomy" id="147558"/>
    <lineage>
        <taxon>Eukaryota</taxon>
        <taxon>Fungi</taxon>
        <taxon>Dikarya</taxon>
        <taxon>Ascomycota</taxon>
        <taxon>Pezizomycotina</taxon>
        <taxon>Dothideomycetes</taxon>
        <taxon>Pleosporomycetidae</taxon>
        <taxon>Pleosporales</taxon>
        <taxon>Massarineae</taxon>
        <taxon>Massarinaceae</taxon>
        <taxon>Byssothecium</taxon>
    </lineage>
</organism>
<name>A0A6A5TVZ0_9PLEO</name>
<keyword evidence="1" id="KW-0472">Membrane</keyword>
<dbReference type="EMBL" id="ML976993">
    <property type="protein sequence ID" value="KAF1955909.1"/>
    <property type="molecule type" value="Genomic_DNA"/>
</dbReference>
<gene>
    <name evidence="2" type="ORF">CC80DRAFT_526036</name>
</gene>
<reference evidence="2" key="1">
    <citation type="journal article" date="2020" name="Stud. Mycol.">
        <title>101 Dothideomycetes genomes: a test case for predicting lifestyles and emergence of pathogens.</title>
        <authorList>
            <person name="Haridas S."/>
            <person name="Albert R."/>
            <person name="Binder M."/>
            <person name="Bloem J."/>
            <person name="Labutti K."/>
            <person name="Salamov A."/>
            <person name="Andreopoulos B."/>
            <person name="Baker S."/>
            <person name="Barry K."/>
            <person name="Bills G."/>
            <person name="Bluhm B."/>
            <person name="Cannon C."/>
            <person name="Castanera R."/>
            <person name="Culley D."/>
            <person name="Daum C."/>
            <person name="Ezra D."/>
            <person name="Gonzalez J."/>
            <person name="Henrissat B."/>
            <person name="Kuo A."/>
            <person name="Liang C."/>
            <person name="Lipzen A."/>
            <person name="Lutzoni F."/>
            <person name="Magnuson J."/>
            <person name="Mondo S."/>
            <person name="Nolan M."/>
            <person name="Ohm R."/>
            <person name="Pangilinan J."/>
            <person name="Park H.-J."/>
            <person name="Ramirez L."/>
            <person name="Alfaro M."/>
            <person name="Sun H."/>
            <person name="Tritt A."/>
            <person name="Yoshinaga Y."/>
            <person name="Zwiers L.-H."/>
            <person name="Turgeon B."/>
            <person name="Goodwin S."/>
            <person name="Spatafora J."/>
            <person name="Crous P."/>
            <person name="Grigoriev I."/>
        </authorList>
    </citation>
    <scope>NUCLEOTIDE SEQUENCE</scope>
    <source>
        <strain evidence="2">CBS 675.92</strain>
    </source>
</reference>
<keyword evidence="1" id="KW-0812">Transmembrane</keyword>
<dbReference type="OrthoDB" id="5342184at2759"/>
<proteinExistence type="predicted"/>
<evidence type="ECO:0000256" key="1">
    <source>
        <dbReference type="SAM" id="Phobius"/>
    </source>
</evidence>
<protein>
    <recommendedName>
        <fullName evidence="4">Spherulin-4</fullName>
    </recommendedName>
</protein>
<dbReference type="PANTHER" id="PTHR35040:SF7">
    <property type="entry name" value="FIBRONECTIN TYPE-III DOMAIN-CONTAINING PROTEIN-RELATED"/>
    <property type="match status" value="1"/>
</dbReference>
<dbReference type="InterPro" id="IPR021986">
    <property type="entry name" value="Spherulin4"/>
</dbReference>
<accession>A0A6A5TVZ0</accession>
<dbReference type="Pfam" id="PF12138">
    <property type="entry name" value="Spherulin4"/>
    <property type="match status" value="2"/>
</dbReference>
<evidence type="ECO:0000313" key="2">
    <source>
        <dbReference type="EMBL" id="KAF1955909.1"/>
    </source>
</evidence>
<feature type="transmembrane region" description="Helical" evidence="1">
    <location>
        <begin position="29"/>
        <end position="52"/>
    </location>
</feature>
<keyword evidence="1" id="KW-1133">Transmembrane helix</keyword>